<evidence type="ECO:0000313" key="12">
    <source>
        <dbReference type="Proteomes" id="UP000188268"/>
    </source>
</evidence>
<name>A0A1R3HW59_COCAP</name>
<evidence type="ECO:0000313" key="11">
    <source>
        <dbReference type="EMBL" id="OMO74582.1"/>
    </source>
</evidence>
<dbReference type="FunFam" id="1.20.1740.10:FF:000035">
    <property type="entry name" value="Cationic amino acid transporter 5"/>
    <property type="match status" value="1"/>
</dbReference>
<evidence type="ECO:0000256" key="6">
    <source>
        <dbReference type="ARBA" id="ARBA00022970"/>
    </source>
</evidence>
<comment type="similarity">
    <text evidence="3">Belongs to the peptidase C19 family.</text>
</comment>
<dbReference type="Pfam" id="PF00443">
    <property type="entry name" value="UCH"/>
    <property type="match status" value="1"/>
</dbReference>
<feature type="transmembrane region" description="Helical" evidence="9">
    <location>
        <begin position="682"/>
        <end position="705"/>
    </location>
</feature>
<dbReference type="Gene3D" id="1.20.1740.10">
    <property type="entry name" value="Amino acid/polyamine transporter I"/>
    <property type="match status" value="1"/>
</dbReference>
<evidence type="ECO:0000256" key="8">
    <source>
        <dbReference type="ARBA" id="ARBA00023136"/>
    </source>
</evidence>
<dbReference type="AlphaFoldDB" id="A0A1R3HW59"/>
<dbReference type="PROSITE" id="PS00972">
    <property type="entry name" value="USP_1"/>
    <property type="match status" value="1"/>
</dbReference>
<evidence type="ECO:0000256" key="4">
    <source>
        <dbReference type="ARBA" id="ARBA00022448"/>
    </source>
</evidence>
<dbReference type="PANTHER" id="PTHR43243:SF62">
    <property type="entry name" value="CATIONIC AMINO ACID TRANSPORTER 8, VACUOLAR"/>
    <property type="match status" value="1"/>
</dbReference>
<evidence type="ECO:0000256" key="5">
    <source>
        <dbReference type="ARBA" id="ARBA00022692"/>
    </source>
</evidence>
<comment type="similarity">
    <text evidence="2">Belongs to the amino acid-polyamine-organocation (APC) superfamily. Cationic amino acid transporter (CAT) (TC 2.A.3.3) family.</text>
</comment>
<feature type="transmembrane region" description="Helical" evidence="9">
    <location>
        <begin position="30"/>
        <end position="50"/>
    </location>
</feature>
<dbReference type="InterPro" id="IPR028889">
    <property type="entry name" value="USP"/>
</dbReference>
<feature type="transmembrane region" description="Helical" evidence="9">
    <location>
        <begin position="725"/>
        <end position="746"/>
    </location>
</feature>
<feature type="transmembrane region" description="Helical" evidence="9">
    <location>
        <begin position="1058"/>
        <end position="1079"/>
    </location>
</feature>
<dbReference type="InterPro" id="IPR018200">
    <property type="entry name" value="USP_CS"/>
</dbReference>
<keyword evidence="7 9" id="KW-1133">Transmembrane helix</keyword>
<feature type="domain" description="USP" evidence="10">
    <location>
        <begin position="70"/>
        <end position="565"/>
    </location>
</feature>
<evidence type="ECO:0000259" key="10">
    <source>
        <dbReference type="PROSITE" id="PS50235"/>
    </source>
</evidence>
<sequence length="1154" mass="127948">MEQDTSTLAIIRNWKHGYRAFLHMRWASAFGFHVSVVGLVGIVGFVLAIIRDGKLGEKRRKQSEKLCLVPGLQNLGNNCFLNVILQALASCSHFQSFLQKILDKCESSPVLEQGENLPLTITLSALLEELGVAGERKVALSPHKVMHALTLYIQNFDLASQQDAAEAFLHLLSSLREEFSDTYLPSQTTLADVFASQTIRILTPQKKEDQSEQERWQQHFLGPFDGILGSILSCQSCSSQISLDFQFFHSLPLLPVVYGGSTIISGCSLEDCLRQFVAAEQIENYNCSHCWHIAAIKYLSSTGANEMEIERLKRCSAEDSCDCRSSLCLEKLPRSNNFSRTLKQLSIARCPKILCIHLQRASINAFGELIKLQGHISFPLILDLSPFMTTDLEIKNWERVHKRPVKLQNLNPSPHLNLFNVQFDTILNHINKPMEEKVSSEILAANEIQYSFCGESFSEKVNLPQADGCSKASKTDMHEQLDDKVSLTRKLHPSETKLYQLVSVVEHFGRYGGGHYTVYRSMRTKSDEDTEPAGMQWFCISDSQISLTNQNSLLSLPSTLVSQSLTFQTSISMTMDEGQATSSSTRRSYWRWSKKDFFPESSFETISSYKAALSQTCPRLTDRLLARSSSTNELVTLQKVSENPMQKCLTWWDLIWLSFGSVVGSGIFVITGQEAHENAGPAIVLSYAISGFSALLSVFCYTEFAAEIPVAGGSFSFLRIELGDFIAFIAAGNILLEALVGAAGLGRSWSSYFASMIKSDSDFLRIKVDSLPQGFNLLDPIAVVVLLVANGIAMSGTKRTSWLNWISSLASGTVIVFIIIFGFIHAKTSNLEPFFPYGAAGVFRAAAVVYWSYTGFDMVANMAEETKKPSRDIPIGLVGSMSGITVVYCVMALVLTMMVKYSEIDVNAAYSVAFEQIGMKWAKYLVSICALKGMTTSLLVGSLGQARYTTQIARAHMIPPFFALVHPKTGTPVNATLLVTMISAIVAFFSSLDVLSSVLSFSTLFIFMLIAVALLVRRYYVKDVTPKNDFMKFLACLFVIFGSSIALSALWNSNKRGWIGYSVAGLIWFLGTLGMAFLSKQRAPKLWGVPLVPWLPCLSIVMNLFLIGSLGYVAFMRFIICSGVMIVYYLLVGLHATYDVAHQNEEVSKVEEGK</sequence>
<dbReference type="Pfam" id="PF13906">
    <property type="entry name" value="AA_permease_C"/>
    <property type="match status" value="1"/>
</dbReference>
<dbReference type="InterPro" id="IPR001394">
    <property type="entry name" value="Peptidase_C19_UCH"/>
</dbReference>
<evidence type="ECO:0000256" key="3">
    <source>
        <dbReference type="ARBA" id="ARBA00009085"/>
    </source>
</evidence>
<feature type="transmembrane region" description="Helical" evidence="9">
    <location>
        <begin position="973"/>
        <end position="992"/>
    </location>
</feature>
<feature type="transmembrane region" description="Helical" evidence="9">
    <location>
        <begin position="802"/>
        <end position="822"/>
    </location>
</feature>
<keyword evidence="6" id="KW-0029">Amino-acid transport</keyword>
<dbReference type="PANTHER" id="PTHR43243">
    <property type="entry name" value="INNER MEMBRANE TRANSPORTER YGJI-RELATED"/>
    <property type="match status" value="1"/>
</dbReference>
<evidence type="ECO:0000256" key="2">
    <source>
        <dbReference type="ARBA" id="ARBA00008572"/>
    </source>
</evidence>
<evidence type="ECO:0000256" key="1">
    <source>
        <dbReference type="ARBA" id="ARBA00004141"/>
    </source>
</evidence>
<keyword evidence="8 9" id="KW-0472">Membrane</keyword>
<feature type="transmembrane region" description="Helical" evidence="9">
    <location>
        <begin position="998"/>
        <end position="1021"/>
    </location>
</feature>
<dbReference type="EMBL" id="AWWV01011090">
    <property type="protein sequence ID" value="OMO74582.1"/>
    <property type="molecule type" value="Genomic_DNA"/>
</dbReference>
<feature type="transmembrane region" description="Helical" evidence="9">
    <location>
        <begin position="1086"/>
        <end position="1106"/>
    </location>
</feature>
<dbReference type="GO" id="GO:0005886">
    <property type="term" value="C:plasma membrane"/>
    <property type="evidence" value="ECO:0007669"/>
    <property type="project" value="UniProtKB-ARBA"/>
</dbReference>
<dbReference type="InterPro" id="IPR029485">
    <property type="entry name" value="CAT_C"/>
</dbReference>
<keyword evidence="11" id="KW-0378">Hydrolase</keyword>
<evidence type="ECO:0000256" key="7">
    <source>
        <dbReference type="ARBA" id="ARBA00022989"/>
    </source>
</evidence>
<keyword evidence="4" id="KW-0813">Transport</keyword>
<dbReference type="Gene3D" id="3.90.70.10">
    <property type="entry name" value="Cysteine proteinases"/>
    <property type="match status" value="1"/>
</dbReference>
<organism evidence="11 12">
    <name type="scientific">Corchorus capsularis</name>
    <name type="common">Jute</name>
    <dbReference type="NCBI Taxonomy" id="210143"/>
    <lineage>
        <taxon>Eukaryota</taxon>
        <taxon>Viridiplantae</taxon>
        <taxon>Streptophyta</taxon>
        <taxon>Embryophyta</taxon>
        <taxon>Tracheophyta</taxon>
        <taxon>Spermatophyta</taxon>
        <taxon>Magnoliopsida</taxon>
        <taxon>eudicotyledons</taxon>
        <taxon>Gunneridae</taxon>
        <taxon>Pentapetalae</taxon>
        <taxon>rosids</taxon>
        <taxon>malvids</taxon>
        <taxon>Malvales</taxon>
        <taxon>Malvaceae</taxon>
        <taxon>Grewioideae</taxon>
        <taxon>Apeibeae</taxon>
        <taxon>Corchorus</taxon>
    </lineage>
</organism>
<dbReference type="PROSITE" id="PS00973">
    <property type="entry name" value="USP_2"/>
    <property type="match status" value="1"/>
</dbReference>
<dbReference type="GO" id="GO:0015171">
    <property type="term" value="F:amino acid transmembrane transporter activity"/>
    <property type="evidence" value="ECO:0007669"/>
    <property type="project" value="TreeGrafter"/>
</dbReference>
<dbReference type="Gramene" id="OMO74582">
    <property type="protein sequence ID" value="OMO74582"/>
    <property type="gene ID" value="CCACVL1_16581"/>
</dbReference>
<evidence type="ECO:0000256" key="9">
    <source>
        <dbReference type="SAM" id="Phobius"/>
    </source>
</evidence>
<dbReference type="GO" id="GO:0004843">
    <property type="term" value="F:cysteine-type deubiquitinase activity"/>
    <property type="evidence" value="ECO:0007669"/>
    <property type="project" value="InterPro"/>
</dbReference>
<dbReference type="PROSITE" id="PS50235">
    <property type="entry name" value="USP_3"/>
    <property type="match status" value="1"/>
</dbReference>
<reference evidence="11 12" key="1">
    <citation type="submission" date="2013-09" db="EMBL/GenBank/DDBJ databases">
        <title>Corchorus capsularis genome sequencing.</title>
        <authorList>
            <person name="Alam M."/>
            <person name="Haque M.S."/>
            <person name="Islam M.S."/>
            <person name="Emdad E.M."/>
            <person name="Islam M.M."/>
            <person name="Ahmed B."/>
            <person name="Halim A."/>
            <person name="Hossen Q.M.M."/>
            <person name="Hossain M.Z."/>
            <person name="Ahmed R."/>
            <person name="Khan M.M."/>
            <person name="Islam R."/>
            <person name="Rashid M.M."/>
            <person name="Khan S.A."/>
            <person name="Rahman M.S."/>
            <person name="Alam M."/>
        </authorList>
    </citation>
    <scope>NUCLEOTIDE SEQUENCE [LARGE SCALE GENOMIC DNA]</scope>
    <source>
        <strain evidence="12">cv. CVL-1</strain>
        <tissue evidence="11">Whole seedling</tissue>
    </source>
</reference>
<dbReference type="SUPFAM" id="SSF54001">
    <property type="entry name" value="Cysteine proteinases"/>
    <property type="match status" value="1"/>
</dbReference>
<keyword evidence="5 9" id="KW-0812">Transmembrane</keyword>
<dbReference type="Proteomes" id="UP000188268">
    <property type="component" value="Unassembled WGS sequence"/>
</dbReference>
<feature type="transmembrane region" description="Helical" evidence="9">
    <location>
        <begin position="873"/>
        <end position="895"/>
    </location>
</feature>
<feature type="transmembrane region" description="Helical" evidence="9">
    <location>
        <begin position="1033"/>
        <end position="1052"/>
    </location>
</feature>
<keyword evidence="12" id="KW-1185">Reference proteome</keyword>
<dbReference type="InterPro" id="IPR002293">
    <property type="entry name" value="AA/rel_permease1"/>
</dbReference>
<dbReference type="STRING" id="210143.A0A1R3HW59"/>
<feature type="transmembrane region" description="Helical" evidence="9">
    <location>
        <begin position="649"/>
        <end position="670"/>
    </location>
</feature>
<feature type="transmembrane region" description="Helical" evidence="9">
    <location>
        <begin position="1112"/>
        <end position="1131"/>
    </location>
</feature>
<accession>A0A1R3HW59</accession>
<comment type="caution">
    <text evidence="11">The sequence shown here is derived from an EMBL/GenBank/DDBJ whole genome shotgun (WGS) entry which is preliminary data.</text>
</comment>
<comment type="subcellular location">
    <subcellularLocation>
        <location evidence="1">Membrane</location>
        <topology evidence="1">Multi-pass membrane protein</topology>
    </subcellularLocation>
</comment>
<dbReference type="GO" id="GO:0016579">
    <property type="term" value="P:protein deubiquitination"/>
    <property type="evidence" value="ECO:0007669"/>
    <property type="project" value="InterPro"/>
</dbReference>
<proteinExistence type="inferred from homology"/>
<protein>
    <submittedName>
        <fullName evidence="11">Peptidase C19, ubiquitin carboxyl-terminal hydrolase 2</fullName>
    </submittedName>
</protein>
<feature type="transmembrane region" description="Helical" evidence="9">
    <location>
        <begin position="834"/>
        <end position="853"/>
    </location>
</feature>
<dbReference type="OrthoDB" id="3900342at2759"/>
<gene>
    <name evidence="11" type="ORF">CCACVL1_16581</name>
</gene>
<dbReference type="Pfam" id="PF13520">
    <property type="entry name" value="AA_permease_2"/>
    <property type="match status" value="1"/>
</dbReference>
<dbReference type="InterPro" id="IPR038765">
    <property type="entry name" value="Papain-like_cys_pep_sf"/>
</dbReference>